<gene>
    <name evidence="1" type="ORF">llap_14972</name>
</gene>
<evidence type="ECO:0000313" key="1">
    <source>
        <dbReference type="EMBL" id="PKU34721.1"/>
    </source>
</evidence>
<dbReference type="Proteomes" id="UP000233556">
    <property type="component" value="Unassembled WGS sequence"/>
</dbReference>
<reference evidence="2" key="1">
    <citation type="submission" date="2017-11" db="EMBL/GenBank/DDBJ databases">
        <authorList>
            <person name="Lima N.C."/>
            <person name="Parody-Merino A.M."/>
            <person name="Battley P.F."/>
            <person name="Fidler A.E."/>
            <person name="Prosdocimi F."/>
        </authorList>
    </citation>
    <scope>NUCLEOTIDE SEQUENCE [LARGE SCALE GENOMIC DNA]</scope>
</reference>
<protein>
    <submittedName>
        <fullName evidence="1">Bpi fold-containing family b member 2</fullName>
    </submittedName>
</protein>
<dbReference type="OrthoDB" id="9398264at2759"/>
<name>A0A2I0TLN4_LIMLA</name>
<evidence type="ECO:0000313" key="2">
    <source>
        <dbReference type="Proteomes" id="UP000233556"/>
    </source>
</evidence>
<keyword evidence="2" id="KW-1185">Reference proteome</keyword>
<dbReference type="AlphaFoldDB" id="A0A2I0TLN4"/>
<reference evidence="2" key="2">
    <citation type="submission" date="2017-12" db="EMBL/GenBank/DDBJ databases">
        <title>Genome sequence of the Bar-tailed Godwit (Limosa lapponica baueri).</title>
        <authorList>
            <person name="Lima N.C.B."/>
            <person name="Parody-Merino A.M."/>
            <person name="Battley P.F."/>
            <person name="Fidler A.E."/>
            <person name="Prosdocimi F."/>
        </authorList>
    </citation>
    <scope>NUCLEOTIDE SEQUENCE [LARGE SCALE GENOMIC DNA]</scope>
</reference>
<dbReference type="EMBL" id="KZ508857">
    <property type="protein sequence ID" value="PKU34721.1"/>
    <property type="molecule type" value="Genomic_DNA"/>
</dbReference>
<proteinExistence type="predicted"/>
<accession>A0A2I0TLN4</accession>
<sequence>MGYSGTPVSHSHSPCEISIISTKKIANETVFAKDTTFANENIKDSIKESIDKTIFSKEHVKDTISTKETTKDTIFVKKTTNDTISAKETANNTISAKETANCTIFAKETANRTVFAQETSNRAITVTLPNNYQSHQCLSSDLNGS</sequence>
<organism evidence="1 2">
    <name type="scientific">Limosa lapponica baueri</name>
    <dbReference type="NCBI Taxonomy" id="1758121"/>
    <lineage>
        <taxon>Eukaryota</taxon>
        <taxon>Metazoa</taxon>
        <taxon>Chordata</taxon>
        <taxon>Craniata</taxon>
        <taxon>Vertebrata</taxon>
        <taxon>Euteleostomi</taxon>
        <taxon>Archelosauria</taxon>
        <taxon>Archosauria</taxon>
        <taxon>Dinosauria</taxon>
        <taxon>Saurischia</taxon>
        <taxon>Theropoda</taxon>
        <taxon>Coelurosauria</taxon>
        <taxon>Aves</taxon>
        <taxon>Neognathae</taxon>
        <taxon>Neoaves</taxon>
        <taxon>Charadriiformes</taxon>
        <taxon>Scolopacidae</taxon>
        <taxon>Limosa</taxon>
    </lineage>
</organism>